<organism evidence="2 3">
    <name type="scientific">Eisenbergiella porci</name>
    <dbReference type="NCBI Taxonomy" id="2652274"/>
    <lineage>
        <taxon>Bacteria</taxon>
        <taxon>Bacillati</taxon>
        <taxon>Bacillota</taxon>
        <taxon>Clostridia</taxon>
        <taxon>Lachnospirales</taxon>
        <taxon>Lachnospiraceae</taxon>
        <taxon>Eisenbergiella</taxon>
    </lineage>
</organism>
<evidence type="ECO:0000313" key="2">
    <source>
        <dbReference type="EMBL" id="MSS88656.1"/>
    </source>
</evidence>
<proteinExistence type="predicted"/>
<dbReference type="InterPro" id="IPR010982">
    <property type="entry name" value="Lambda_DNA-bd_dom_sf"/>
</dbReference>
<dbReference type="AlphaFoldDB" id="A0A6N7W070"/>
<dbReference type="SMART" id="SM00530">
    <property type="entry name" value="HTH_XRE"/>
    <property type="match status" value="1"/>
</dbReference>
<evidence type="ECO:0000313" key="3">
    <source>
        <dbReference type="Proteomes" id="UP000436047"/>
    </source>
</evidence>
<dbReference type="GeneID" id="86053430"/>
<dbReference type="InterPro" id="IPR001387">
    <property type="entry name" value="Cro/C1-type_HTH"/>
</dbReference>
<gene>
    <name evidence="2" type="ORF">FYJ45_10215</name>
</gene>
<dbReference type="GO" id="GO:0003677">
    <property type="term" value="F:DNA binding"/>
    <property type="evidence" value="ECO:0007669"/>
    <property type="project" value="InterPro"/>
</dbReference>
<sequence>MNERIKFLRNDVLHLSQDALGKRLGVTGAAISRMEAGGRAVTDQMVLAICREFNVNEEWLRNGTGEMFNTLSQDEELAYIVGQALPQADDFVKNTFIALGRLSQEFTAEEWQVVKKFVDALAGKDK</sequence>
<dbReference type="SUPFAM" id="SSF47413">
    <property type="entry name" value="lambda repressor-like DNA-binding domains"/>
    <property type="match status" value="1"/>
</dbReference>
<protein>
    <submittedName>
        <fullName evidence="2">Helix-turn-helix transcriptional regulator</fullName>
    </submittedName>
</protein>
<feature type="domain" description="HTH cro/C1-type" evidence="1">
    <location>
        <begin position="5"/>
        <end position="60"/>
    </location>
</feature>
<dbReference type="CDD" id="cd00093">
    <property type="entry name" value="HTH_XRE"/>
    <property type="match status" value="1"/>
</dbReference>
<reference evidence="2 3" key="1">
    <citation type="submission" date="2019-08" db="EMBL/GenBank/DDBJ databases">
        <title>In-depth cultivation of the pig gut microbiome towards novel bacterial diversity and tailored functional studies.</title>
        <authorList>
            <person name="Wylensek D."/>
            <person name="Hitch T.C.A."/>
            <person name="Clavel T."/>
        </authorList>
    </citation>
    <scope>NUCLEOTIDE SEQUENCE [LARGE SCALE GENOMIC DNA]</scope>
    <source>
        <strain evidence="2 3">WCA-389-WT-23B</strain>
    </source>
</reference>
<evidence type="ECO:0000259" key="1">
    <source>
        <dbReference type="PROSITE" id="PS50943"/>
    </source>
</evidence>
<dbReference type="Proteomes" id="UP000436047">
    <property type="component" value="Unassembled WGS sequence"/>
</dbReference>
<dbReference type="PROSITE" id="PS50943">
    <property type="entry name" value="HTH_CROC1"/>
    <property type="match status" value="1"/>
</dbReference>
<comment type="caution">
    <text evidence="2">The sequence shown here is derived from an EMBL/GenBank/DDBJ whole genome shotgun (WGS) entry which is preliminary data.</text>
</comment>
<dbReference type="Pfam" id="PF01381">
    <property type="entry name" value="HTH_3"/>
    <property type="match status" value="1"/>
</dbReference>
<keyword evidence="3" id="KW-1185">Reference proteome</keyword>
<dbReference type="Gene3D" id="1.10.260.40">
    <property type="entry name" value="lambda repressor-like DNA-binding domains"/>
    <property type="match status" value="1"/>
</dbReference>
<dbReference type="RefSeq" id="WP_154464525.1">
    <property type="nucleotide sequence ID" value="NZ_VUMI01000014.1"/>
</dbReference>
<accession>A0A6N7W070</accession>
<dbReference type="EMBL" id="VUMI01000014">
    <property type="protein sequence ID" value="MSS88656.1"/>
    <property type="molecule type" value="Genomic_DNA"/>
</dbReference>
<name>A0A6N7W070_9FIRM</name>